<feature type="compositionally biased region" description="Basic and acidic residues" evidence="1">
    <location>
        <begin position="140"/>
        <end position="149"/>
    </location>
</feature>
<keyword evidence="3" id="KW-1185">Reference proteome</keyword>
<evidence type="ECO:0000313" key="2">
    <source>
        <dbReference type="EMBL" id="MCY1012626.1"/>
    </source>
</evidence>
<evidence type="ECO:0000313" key="3">
    <source>
        <dbReference type="Proteomes" id="UP001150924"/>
    </source>
</evidence>
<dbReference type="Proteomes" id="UP001150924">
    <property type="component" value="Unassembled WGS sequence"/>
</dbReference>
<reference evidence="2" key="1">
    <citation type="submission" date="2022-11" db="EMBL/GenBank/DDBJ databases">
        <title>Minimal conservation of predation-associated metabolite biosynthetic gene clusters underscores biosynthetic potential of Myxococcota including descriptions for ten novel species: Archangium lansinium sp. nov., Myxococcus landrumus sp. nov., Nannocystis bai.</title>
        <authorList>
            <person name="Ahearne A."/>
            <person name="Stevens C."/>
            <person name="Phillips K."/>
        </authorList>
    </citation>
    <scope>NUCLEOTIDE SEQUENCE</scope>
    <source>
        <strain evidence="2">Na p29</strain>
    </source>
</reference>
<evidence type="ECO:0000256" key="1">
    <source>
        <dbReference type="SAM" id="MobiDB-lite"/>
    </source>
</evidence>
<comment type="caution">
    <text evidence="2">The sequence shown here is derived from an EMBL/GenBank/DDBJ whole genome shotgun (WGS) entry which is preliminary data.</text>
</comment>
<dbReference type="EMBL" id="JAPNKE010000002">
    <property type="protein sequence ID" value="MCY1012626.1"/>
    <property type="molecule type" value="Genomic_DNA"/>
</dbReference>
<name>A0A9X3J2F9_9BACT</name>
<gene>
    <name evidence="2" type="ORF">OV079_45260</name>
</gene>
<dbReference type="RefSeq" id="WP_267776108.1">
    <property type="nucleotide sequence ID" value="NZ_JAPNKE010000002.1"/>
</dbReference>
<protein>
    <submittedName>
        <fullName evidence="2">Uncharacterized protein</fullName>
    </submittedName>
</protein>
<dbReference type="AlphaFoldDB" id="A0A9X3J2F9"/>
<proteinExistence type="predicted"/>
<feature type="compositionally biased region" description="Basic and acidic residues" evidence="1">
    <location>
        <begin position="116"/>
        <end position="130"/>
    </location>
</feature>
<sequence>MHAGVEGLGGRAVAGEDVQAESDVVVEGGGEDPQGLAGQRGKWRDQETDRGIVGLGAIHGGTRERGRYDGRRLGGRIDGWGSGGRWFGRRVDRIGGRVDALGDLGGGLVAAIEAGDDRAEEDQRGEHDADPQPAIAGARGHADRREAGQREVGGQDGRGRGLDGGRLGDREADRQEGREVVERAGLGGAGRGR</sequence>
<organism evidence="2 3">
    <name type="scientific">Nannocystis pusilla</name>
    <dbReference type="NCBI Taxonomy" id="889268"/>
    <lineage>
        <taxon>Bacteria</taxon>
        <taxon>Pseudomonadati</taxon>
        <taxon>Myxococcota</taxon>
        <taxon>Polyangia</taxon>
        <taxon>Nannocystales</taxon>
        <taxon>Nannocystaceae</taxon>
        <taxon>Nannocystis</taxon>
    </lineage>
</organism>
<accession>A0A9X3J2F9</accession>
<feature type="region of interest" description="Disordered" evidence="1">
    <location>
        <begin position="25"/>
        <end position="51"/>
    </location>
</feature>
<feature type="compositionally biased region" description="Basic and acidic residues" evidence="1">
    <location>
        <begin position="157"/>
        <end position="182"/>
    </location>
</feature>
<feature type="region of interest" description="Disordered" evidence="1">
    <location>
        <begin position="116"/>
        <end position="193"/>
    </location>
</feature>